<dbReference type="GO" id="GO:0006654">
    <property type="term" value="P:phosphatidic acid biosynthetic process"/>
    <property type="evidence" value="ECO:0007669"/>
    <property type="project" value="TreeGrafter"/>
</dbReference>
<comment type="caution">
    <text evidence="5">The sequence shown here is derived from an EMBL/GenBank/DDBJ whole genome shotgun (WGS) entry which is preliminary data.</text>
</comment>
<proteinExistence type="predicted"/>
<organism evidence="5 6">
    <name type="scientific">Flavobacterium agri</name>
    <dbReference type="NCBI Taxonomy" id="2743471"/>
    <lineage>
        <taxon>Bacteria</taxon>
        <taxon>Pseudomonadati</taxon>
        <taxon>Bacteroidota</taxon>
        <taxon>Flavobacteriia</taxon>
        <taxon>Flavobacteriales</taxon>
        <taxon>Flavobacteriaceae</taxon>
        <taxon>Flavobacterium</taxon>
    </lineage>
</organism>
<evidence type="ECO:0000256" key="3">
    <source>
        <dbReference type="ARBA" id="ARBA00023315"/>
    </source>
</evidence>
<evidence type="ECO:0000256" key="1">
    <source>
        <dbReference type="ARBA" id="ARBA00005189"/>
    </source>
</evidence>
<evidence type="ECO:0000256" key="2">
    <source>
        <dbReference type="ARBA" id="ARBA00022679"/>
    </source>
</evidence>
<evidence type="ECO:0000313" key="6">
    <source>
        <dbReference type="Proteomes" id="UP000535020"/>
    </source>
</evidence>
<accession>A0A7Y8XZF0</accession>
<gene>
    <name evidence="5" type="ORF">HZF10_02420</name>
</gene>
<dbReference type="PANTHER" id="PTHR10434:SF11">
    <property type="entry name" value="1-ACYL-SN-GLYCEROL-3-PHOSPHATE ACYLTRANSFERASE"/>
    <property type="match status" value="1"/>
</dbReference>
<dbReference type="Pfam" id="PF01553">
    <property type="entry name" value="Acyltransferase"/>
    <property type="match status" value="1"/>
</dbReference>
<feature type="domain" description="Phospholipid/glycerol acyltransferase" evidence="4">
    <location>
        <begin position="38"/>
        <end position="161"/>
    </location>
</feature>
<comment type="pathway">
    <text evidence="1">Lipid metabolism.</text>
</comment>
<evidence type="ECO:0000259" key="4">
    <source>
        <dbReference type="SMART" id="SM00563"/>
    </source>
</evidence>
<dbReference type="CDD" id="cd07989">
    <property type="entry name" value="LPLAT_AGPAT-like"/>
    <property type="match status" value="1"/>
</dbReference>
<dbReference type="SMART" id="SM00563">
    <property type="entry name" value="PlsC"/>
    <property type="match status" value="1"/>
</dbReference>
<keyword evidence="3 5" id="KW-0012">Acyltransferase</keyword>
<keyword evidence="6" id="KW-1185">Reference proteome</keyword>
<name>A0A7Y8XZF0_9FLAO</name>
<dbReference type="SUPFAM" id="SSF69593">
    <property type="entry name" value="Glycerol-3-phosphate (1)-acyltransferase"/>
    <property type="match status" value="1"/>
</dbReference>
<reference evidence="5 6" key="1">
    <citation type="submission" date="2020-07" db="EMBL/GenBank/DDBJ databases">
        <authorList>
            <person name="Sun Q."/>
        </authorList>
    </citation>
    <scope>NUCLEOTIDE SEQUENCE [LARGE SCALE GENOMIC DNA]</scope>
    <source>
        <strain evidence="5 6">MAH-1</strain>
    </source>
</reference>
<dbReference type="GO" id="GO:0003841">
    <property type="term" value="F:1-acylglycerol-3-phosphate O-acyltransferase activity"/>
    <property type="evidence" value="ECO:0007669"/>
    <property type="project" value="TreeGrafter"/>
</dbReference>
<dbReference type="AlphaFoldDB" id="A0A7Y8XZF0"/>
<keyword evidence="2 5" id="KW-0808">Transferase</keyword>
<dbReference type="RefSeq" id="WP_176004586.1">
    <property type="nucleotide sequence ID" value="NZ_JABWMI010000005.1"/>
</dbReference>
<dbReference type="PANTHER" id="PTHR10434">
    <property type="entry name" value="1-ACYL-SN-GLYCEROL-3-PHOSPHATE ACYLTRANSFERASE"/>
    <property type="match status" value="1"/>
</dbReference>
<protein>
    <submittedName>
        <fullName evidence="5">1-acyl-sn-glycerol-3-phosphate acyltransferase</fullName>
    </submittedName>
</protein>
<dbReference type="InterPro" id="IPR002123">
    <property type="entry name" value="Plipid/glycerol_acylTrfase"/>
</dbReference>
<dbReference type="Proteomes" id="UP000535020">
    <property type="component" value="Unassembled WGS sequence"/>
</dbReference>
<sequence length="217" mass="24767">MQKYVLRFTYKWALRPFLRLFVGVNFDAPEFPPAGEIFIVAANHNSHLDTMTIMASLPRSVLHKVRPVAAADHFGKTKTKEKLVNYFVNTLLIQRKRDKDNPENDPINRMIKAIDDGYSLVLFPEGTRGEPEVRQPLKPGIAHVLRARPHVHYIPAYMSGMGKAMPKDDSLIVPHTSRIVFGKPQLVGQHEIEHIMERIESDFESLKARINPVKKTP</sequence>
<evidence type="ECO:0000313" key="5">
    <source>
        <dbReference type="EMBL" id="NYA69759.1"/>
    </source>
</evidence>
<dbReference type="EMBL" id="JACBJI010000001">
    <property type="protein sequence ID" value="NYA69759.1"/>
    <property type="molecule type" value="Genomic_DNA"/>
</dbReference>